<dbReference type="SMART" id="SM01332">
    <property type="entry name" value="Cyclin_C"/>
    <property type="match status" value="1"/>
</dbReference>
<dbReference type="InterPro" id="IPR039361">
    <property type="entry name" value="Cyclin"/>
</dbReference>
<evidence type="ECO:0000259" key="9">
    <source>
        <dbReference type="SMART" id="SM01332"/>
    </source>
</evidence>
<dbReference type="InterPro" id="IPR046965">
    <property type="entry name" value="Cyclin_A/B-like"/>
</dbReference>
<sequence length="502" mass="56892">MVNTNVSELPGRVTRSRASTLFASRQILPLKAPIQPNKKRALQTNPKKVAADENTSNVDNACLPRKRRVVLQDVTNVLCFNTAKPQARNNKPAKKGQDKATKVTPPITTVFPSIKADLKEKTVQESVISNLKSQEVISSVNLEENLPHWLTSKKGFGKHEFELGSQSSELTSELQSPSKKVVEPEKANPFEVIIASKSPDIVDVDADHNDPQLCCIYVPDIYNNLRVAELARRPCPNFMETIQRDITQSMRGILIDWLIEVWKVLLVYNVKLTHVGIGSGVVVSEEYKLVPDTLFLTVHLIDRFLSQNYIERQRLQLIGITCMLISSKYEEICAPRVEEFCFITDNTYTREEVLKMEVQVLKYFNFQLFAPTAKSFLRRFLRAAQASYKSPSLELEYLANYLAELTLVDYGFLNFLPSVVAASAIFLARWTLDQTRHPWNPTLEHYTSYKASDLKTAIVALQDLQLNTNGCPLSAIRMKYRQEKQFKSVAALSSSKLLETLF</sequence>
<dbReference type="SUPFAM" id="SSF47954">
    <property type="entry name" value="Cyclin-like"/>
    <property type="match status" value="2"/>
</dbReference>
<dbReference type="InterPro" id="IPR013763">
    <property type="entry name" value="Cyclin-like_dom"/>
</dbReference>
<organism evidence="10 11">
    <name type="scientific">Ficus carica</name>
    <name type="common">Common fig</name>
    <dbReference type="NCBI Taxonomy" id="3494"/>
    <lineage>
        <taxon>Eukaryota</taxon>
        <taxon>Viridiplantae</taxon>
        <taxon>Streptophyta</taxon>
        <taxon>Embryophyta</taxon>
        <taxon>Tracheophyta</taxon>
        <taxon>Spermatophyta</taxon>
        <taxon>Magnoliopsida</taxon>
        <taxon>eudicotyledons</taxon>
        <taxon>Gunneridae</taxon>
        <taxon>Pentapetalae</taxon>
        <taxon>rosids</taxon>
        <taxon>fabids</taxon>
        <taxon>Rosales</taxon>
        <taxon>Moraceae</taxon>
        <taxon>Ficeae</taxon>
        <taxon>Ficus</taxon>
    </lineage>
</organism>
<dbReference type="PIRSF" id="PIRSF001771">
    <property type="entry name" value="Cyclin_A_B_D_E"/>
    <property type="match status" value="1"/>
</dbReference>
<keyword evidence="4 7" id="KW-0195">Cyclin</keyword>
<comment type="similarity">
    <text evidence="1">Belongs to the cyclin family. Cyclin AB subfamily.</text>
</comment>
<feature type="domain" description="Cyclin C-terminal" evidence="9">
    <location>
        <begin position="371"/>
        <end position="495"/>
    </location>
</feature>
<evidence type="ECO:0000256" key="4">
    <source>
        <dbReference type="ARBA" id="ARBA00023127"/>
    </source>
</evidence>
<dbReference type="Gene3D" id="1.10.472.10">
    <property type="entry name" value="Cyclin-like"/>
    <property type="match status" value="2"/>
</dbReference>
<evidence type="ECO:0000256" key="3">
    <source>
        <dbReference type="ARBA" id="ARBA00022618"/>
    </source>
</evidence>
<evidence type="ECO:0000256" key="1">
    <source>
        <dbReference type="ARBA" id="ARBA00006955"/>
    </source>
</evidence>
<evidence type="ECO:0000259" key="8">
    <source>
        <dbReference type="SMART" id="SM00385"/>
    </source>
</evidence>
<dbReference type="InterPro" id="IPR004367">
    <property type="entry name" value="Cyclin_C-dom"/>
</dbReference>
<evidence type="ECO:0000256" key="5">
    <source>
        <dbReference type="ARBA" id="ARBA00023306"/>
    </source>
</evidence>
<reference evidence="10" key="1">
    <citation type="submission" date="2023-07" db="EMBL/GenBank/DDBJ databases">
        <title>draft genome sequence of fig (Ficus carica).</title>
        <authorList>
            <person name="Takahashi T."/>
            <person name="Nishimura K."/>
        </authorList>
    </citation>
    <scope>NUCLEOTIDE SEQUENCE</scope>
</reference>
<dbReference type="GO" id="GO:0016538">
    <property type="term" value="F:cyclin-dependent protein serine/threonine kinase regulator activity"/>
    <property type="evidence" value="ECO:0007669"/>
    <property type="project" value="InterPro"/>
</dbReference>
<comment type="caution">
    <text evidence="10">The sequence shown here is derived from an EMBL/GenBank/DDBJ whole genome shotgun (WGS) entry which is preliminary data.</text>
</comment>
<dbReference type="FunFam" id="1.10.472.10:FF:000013">
    <property type="entry name" value="Cyclin A1"/>
    <property type="match status" value="1"/>
</dbReference>
<dbReference type="CDD" id="cd20562">
    <property type="entry name" value="CYCLIN_AtCycA_like_rpt1"/>
    <property type="match status" value="1"/>
</dbReference>
<name>A0AA87ZRR2_FICCA</name>
<dbReference type="Pfam" id="PF02984">
    <property type="entry name" value="Cyclin_C"/>
    <property type="match status" value="1"/>
</dbReference>
<keyword evidence="11" id="KW-1185">Reference proteome</keyword>
<keyword evidence="3" id="KW-0132">Cell division</keyword>
<evidence type="ECO:0000256" key="6">
    <source>
        <dbReference type="ARBA" id="ARBA00032263"/>
    </source>
</evidence>
<dbReference type="EMBL" id="BTGU01000006">
    <property type="protein sequence ID" value="GMN37290.1"/>
    <property type="molecule type" value="Genomic_DNA"/>
</dbReference>
<protein>
    <recommendedName>
        <fullName evidence="6">B-like cyclin</fullName>
    </recommendedName>
</protein>
<comment type="subunit">
    <text evidence="2">Interacts with the CDC2 protein kinase to form a serine/threonine kinase holoenzyme complex also known as maturation promoting factor (MPF). The cyclin subunit imparts substrate specificity to the complex.</text>
</comment>
<dbReference type="Proteomes" id="UP001187192">
    <property type="component" value="Unassembled WGS sequence"/>
</dbReference>
<dbReference type="GO" id="GO:0051301">
    <property type="term" value="P:cell division"/>
    <property type="evidence" value="ECO:0007669"/>
    <property type="project" value="UniProtKB-KW"/>
</dbReference>
<evidence type="ECO:0000256" key="7">
    <source>
        <dbReference type="RuleBase" id="RU000383"/>
    </source>
</evidence>
<dbReference type="InterPro" id="IPR036915">
    <property type="entry name" value="Cyclin-like_sf"/>
</dbReference>
<gene>
    <name evidence="10" type="ORF">TIFTF001_006694</name>
</gene>
<keyword evidence="5" id="KW-0131">Cell cycle</keyword>
<dbReference type="Pfam" id="PF00134">
    <property type="entry name" value="Cyclin_N"/>
    <property type="match status" value="2"/>
</dbReference>
<evidence type="ECO:0000313" key="10">
    <source>
        <dbReference type="EMBL" id="GMN37290.1"/>
    </source>
</evidence>
<evidence type="ECO:0000256" key="2">
    <source>
        <dbReference type="ARBA" id="ARBA00011177"/>
    </source>
</evidence>
<dbReference type="SMART" id="SM00385">
    <property type="entry name" value="CYCLIN"/>
    <property type="match status" value="2"/>
</dbReference>
<accession>A0AA87ZRR2</accession>
<proteinExistence type="inferred from homology"/>
<dbReference type="AlphaFoldDB" id="A0AA87ZRR2"/>
<feature type="domain" description="Cyclin-like" evidence="8">
    <location>
        <begin position="281"/>
        <end position="362"/>
    </location>
</feature>
<dbReference type="GO" id="GO:0044772">
    <property type="term" value="P:mitotic cell cycle phase transition"/>
    <property type="evidence" value="ECO:0007669"/>
    <property type="project" value="InterPro"/>
</dbReference>
<evidence type="ECO:0000313" key="11">
    <source>
        <dbReference type="Proteomes" id="UP001187192"/>
    </source>
</evidence>
<dbReference type="InterPro" id="IPR006671">
    <property type="entry name" value="Cyclin_N"/>
</dbReference>
<feature type="domain" description="Cyclin-like" evidence="8">
    <location>
        <begin position="375"/>
        <end position="463"/>
    </location>
</feature>
<dbReference type="PANTHER" id="PTHR10177">
    <property type="entry name" value="CYCLINS"/>
    <property type="match status" value="1"/>
</dbReference>
<dbReference type="CDD" id="cd20506">
    <property type="entry name" value="CYCLIN_AtCycA-like_rpt2"/>
    <property type="match status" value="1"/>
</dbReference>